<evidence type="ECO:0000256" key="4">
    <source>
        <dbReference type="ARBA" id="ARBA00022490"/>
    </source>
</evidence>
<evidence type="ECO:0000256" key="11">
    <source>
        <dbReference type="RuleBase" id="RU000645"/>
    </source>
</evidence>
<feature type="region of interest" description="Disordered" evidence="12">
    <location>
        <begin position="115"/>
        <end position="315"/>
    </location>
</feature>
<gene>
    <name evidence="9 14" type="primary">infB</name>
    <name evidence="14" type="ORF">ATO7_14118</name>
</gene>
<feature type="compositionally biased region" description="Low complexity" evidence="12">
    <location>
        <begin position="204"/>
        <end position="225"/>
    </location>
</feature>
<evidence type="ECO:0000256" key="8">
    <source>
        <dbReference type="ARBA" id="ARBA00023134"/>
    </source>
</evidence>
<dbReference type="HAMAP" id="MF_00100_B">
    <property type="entry name" value="IF_2_B"/>
    <property type="match status" value="1"/>
</dbReference>
<evidence type="ECO:0000256" key="12">
    <source>
        <dbReference type="SAM" id="MobiDB-lite"/>
    </source>
</evidence>
<evidence type="ECO:0000259" key="13">
    <source>
        <dbReference type="PROSITE" id="PS51722"/>
    </source>
</evidence>
<evidence type="ECO:0000256" key="6">
    <source>
        <dbReference type="ARBA" id="ARBA00022741"/>
    </source>
</evidence>
<dbReference type="InterPro" id="IPR036925">
    <property type="entry name" value="TIF_IF2_dom3_sf"/>
</dbReference>
<dbReference type="InterPro" id="IPR023115">
    <property type="entry name" value="TIF_IF2_dom3"/>
</dbReference>
<dbReference type="OrthoDB" id="9811804at2"/>
<evidence type="ECO:0000256" key="7">
    <source>
        <dbReference type="ARBA" id="ARBA00022917"/>
    </source>
</evidence>
<dbReference type="CDD" id="cd03692">
    <property type="entry name" value="mtIF2_IVc"/>
    <property type="match status" value="1"/>
</dbReference>
<name>A0A1Y1SCQ7_9GAMM</name>
<keyword evidence="15" id="KW-1185">Reference proteome</keyword>
<evidence type="ECO:0000313" key="15">
    <source>
        <dbReference type="Proteomes" id="UP000192342"/>
    </source>
</evidence>
<feature type="compositionally biased region" description="Acidic residues" evidence="12">
    <location>
        <begin position="158"/>
        <end position="192"/>
    </location>
</feature>
<feature type="binding site" evidence="9">
    <location>
        <begin position="427"/>
        <end position="434"/>
    </location>
    <ligand>
        <name>GTP</name>
        <dbReference type="ChEBI" id="CHEBI:37565"/>
    </ligand>
</feature>
<sequence length="920" mass="99025">MAVTTVRELAEQTKMPVERLLAQLGDAGVNVADADAPISADEKKQWLEHLQGKPKKGSLGLGGSKKISLKRKEQTELKVAGARGARAKTINVEVRKKRTIVRPEADEPLEEVIESVETEEDVVEVTAAEPVAEAAPEPEAKADTVEEVVAEAPPAAEVEPEPEVEVAPEPELEPEVEVAPEPEPEPEPEPAAEPEPKAEPEPVEAPVAEAPAAEAPSKPEPAAAASGERDSAEPEHLRTEISDLRRRVLENLRRAQEQEGDLARSREEREKAEREAREKEARKKTRRKGKTEQLHVAENKRGKRRKKGATGGRGAVKVDTQHGFERPTAPVIRDVEIPDSITVGDLAQRMAVKASELIKILMGMGMMSTINESLDQDTAQLVVEEMGHKAIPVGAKDEEENLLKEVREVDVDALDSESRPPVVTIMGHVDHGKTTLLDYIRKARVAAGEAGGITQHIGAYQVQADSGLVTFLDTPGHAAFTAMRARGAAVTDIVILVVAADDGVMPQTEEAVQHARAGNVPIVVAITKSDKENADPDRVKNELAKLELIPEDWGGDTQFIPVSGMTGQGVDELLEALVLQSEILELKAPKTGPAAGVVIESSLERGRGPVATVLVRTGTLHKGDVVLAGQHFGRVRAMFDEDGKPVKEAGPSCPVQVLGLSGTPEAGDDAIAVTDERKAKELASVREAKARDARAKARDRRLGDWASSMGDDKRELPVLLKCDVRGSAEALADALVKMSNDEVEIKVVANGVGGISESDVDLATASKAMIIGFNTRADGVARRKAQEAGLELRYYSVIYDVINDVRDAASGLLGTDTAEKIVGVAAVRSVFRSSAFGAVAGCLVEEGTVRRGLPIRVLRDNVVIYEGELESLRRHKDDVNKVEAGTECGIAVKNYDDVRENDRIEVYERVEVQRTLEAAD</sequence>
<dbReference type="Pfam" id="PF08364">
    <property type="entry name" value="IF2_assoc"/>
    <property type="match status" value="1"/>
</dbReference>
<evidence type="ECO:0000256" key="9">
    <source>
        <dbReference type="HAMAP-Rule" id="MF_00100"/>
    </source>
</evidence>
<dbReference type="Pfam" id="PF03144">
    <property type="entry name" value="GTP_EFTU_D2"/>
    <property type="match status" value="1"/>
</dbReference>
<dbReference type="InterPro" id="IPR004161">
    <property type="entry name" value="EFTu-like_2"/>
</dbReference>
<dbReference type="FunFam" id="2.40.30.10:FF:000008">
    <property type="entry name" value="Translation initiation factor IF-2"/>
    <property type="match status" value="1"/>
</dbReference>
<comment type="subcellular location">
    <subcellularLocation>
        <location evidence="1 9 11">Cytoplasm</location>
    </subcellularLocation>
</comment>
<evidence type="ECO:0000313" key="14">
    <source>
        <dbReference type="EMBL" id="ORE86439.1"/>
    </source>
</evidence>
<dbReference type="STRING" id="1317117.ATO7_14118"/>
<evidence type="ECO:0000256" key="2">
    <source>
        <dbReference type="ARBA" id="ARBA00007733"/>
    </source>
</evidence>
<dbReference type="Pfam" id="PF11987">
    <property type="entry name" value="IF-2"/>
    <property type="match status" value="1"/>
</dbReference>
<dbReference type="PROSITE" id="PS51722">
    <property type="entry name" value="G_TR_2"/>
    <property type="match status" value="1"/>
</dbReference>
<comment type="function">
    <text evidence="9 10">One of the essential components for the initiation of protein synthesis. Protects formylmethionyl-tRNA from spontaneous hydrolysis and promotes its binding to the 30S ribosomal subunits. Also involved in the hydrolysis of GTP during the formation of the 70S ribosomal complex.</text>
</comment>
<dbReference type="Gene3D" id="2.40.30.10">
    <property type="entry name" value="Translation factors"/>
    <property type="match status" value="2"/>
</dbReference>
<protein>
    <recommendedName>
        <fullName evidence="3 9">Translation initiation factor IF-2</fullName>
    </recommendedName>
</protein>
<keyword evidence="6 9" id="KW-0547">Nucleotide-binding</keyword>
<feature type="domain" description="Tr-type G" evidence="13">
    <location>
        <begin position="418"/>
        <end position="585"/>
    </location>
</feature>
<reference evidence="14 15" key="1">
    <citation type="submission" date="2013-04" db="EMBL/GenBank/DDBJ databases">
        <title>Oceanococcus atlanticus 22II-S10r2 Genome Sequencing.</title>
        <authorList>
            <person name="Lai Q."/>
            <person name="Li G."/>
            <person name="Shao Z."/>
        </authorList>
    </citation>
    <scope>NUCLEOTIDE SEQUENCE [LARGE SCALE GENOMIC DNA]</scope>
    <source>
        <strain evidence="14 15">22II-S10r2</strain>
    </source>
</reference>
<keyword evidence="7 9" id="KW-0648">Protein biosynthesis</keyword>
<feature type="compositionally biased region" description="Basic and acidic residues" evidence="12">
    <location>
        <begin position="290"/>
        <end position="300"/>
    </location>
</feature>
<dbReference type="InterPro" id="IPR009061">
    <property type="entry name" value="DNA-bd_dom_put_sf"/>
</dbReference>
<dbReference type="NCBIfam" id="TIGR00231">
    <property type="entry name" value="small_GTP"/>
    <property type="match status" value="1"/>
</dbReference>
<dbReference type="CDD" id="cd01887">
    <property type="entry name" value="IF2_eIF5B"/>
    <property type="match status" value="1"/>
</dbReference>
<dbReference type="SUPFAM" id="SSF50447">
    <property type="entry name" value="Translation proteins"/>
    <property type="match status" value="2"/>
</dbReference>
<dbReference type="Gene3D" id="3.30.56.50">
    <property type="entry name" value="Putative DNA-binding domain, N-terminal subdomain of bacterial translation initiation factor IF2"/>
    <property type="match status" value="1"/>
</dbReference>
<organism evidence="14 15">
    <name type="scientific">Oceanococcus atlanticus</name>
    <dbReference type="NCBI Taxonomy" id="1317117"/>
    <lineage>
        <taxon>Bacteria</taxon>
        <taxon>Pseudomonadati</taxon>
        <taxon>Pseudomonadota</taxon>
        <taxon>Gammaproteobacteria</taxon>
        <taxon>Chromatiales</taxon>
        <taxon>Oceanococcaceae</taxon>
        <taxon>Oceanococcus</taxon>
    </lineage>
</organism>
<dbReference type="InterPro" id="IPR013575">
    <property type="entry name" value="IF2_assoc_dom_bac"/>
</dbReference>
<dbReference type="CDD" id="cd03702">
    <property type="entry name" value="IF2_mtIF2_II"/>
    <property type="match status" value="1"/>
</dbReference>
<dbReference type="InterPro" id="IPR015760">
    <property type="entry name" value="TIF_IF2"/>
</dbReference>
<dbReference type="InterPro" id="IPR000178">
    <property type="entry name" value="TF_IF2_bacterial-like"/>
</dbReference>
<feature type="compositionally biased region" description="Basic and acidic residues" evidence="12">
    <location>
        <begin position="227"/>
        <end position="281"/>
    </location>
</feature>
<dbReference type="InterPro" id="IPR027417">
    <property type="entry name" value="P-loop_NTPase"/>
</dbReference>
<dbReference type="SUPFAM" id="SSF52156">
    <property type="entry name" value="Initiation factor IF2/eIF5b, domain 3"/>
    <property type="match status" value="1"/>
</dbReference>
<comment type="similarity">
    <text evidence="2 9 10">Belongs to the TRAFAC class translation factor GTPase superfamily. Classic translation factor GTPase family. IF-2 subfamily.</text>
</comment>
<dbReference type="RefSeq" id="WP_083562788.1">
    <property type="nucleotide sequence ID" value="NZ_AQQV01000003.1"/>
</dbReference>
<accession>A0A1Y1SCQ7</accession>
<dbReference type="GO" id="GO:0005525">
    <property type="term" value="F:GTP binding"/>
    <property type="evidence" value="ECO:0007669"/>
    <property type="project" value="UniProtKB-KW"/>
</dbReference>
<dbReference type="Gene3D" id="3.40.50.10050">
    <property type="entry name" value="Translation initiation factor IF- 2, domain 3"/>
    <property type="match status" value="1"/>
</dbReference>
<evidence type="ECO:0000256" key="5">
    <source>
        <dbReference type="ARBA" id="ARBA00022540"/>
    </source>
</evidence>
<dbReference type="FunFam" id="2.40.30.10:FF:000007">
    <property type="entry name" value="Translation initiation factor IF-2"/>
    <property type="match status" value="1"/>
</dbReference>
<dbReference type="GO" id="GO:0003924">
    <property type="term" value="F:GTPase activity"/>
    <property type="evidence" value="ECO:0007669"/>
    <property type="project" value="UniProtKB-UniRule"/>
</dbReference>
<dbReference type="SUPFAM" id="SSF52540">
    <property type="entry name" value="P-loop containing nucleoside triphosphate hydrolases"/>
    <property type="match status" value="1"/>
</dbReference>
<keyword evidence="5 9" id="KW-0396">Initiation factor</keyword>
<comment type="caution">
    <text evidence="9">Lacks conserved residue(s) required for the propagation of feature annotation.</text>
</comment>
<dbReference type="Pfam" id="PF00009">
    <property type="entry name" value="GTP_EFTU"/>
    <property type="match status" value="1"/>
</dbReference>
<evidence type="ECO:0000256" key="10">
    <source>
        <dbReference type="RuleBase" id="RU000644"/>
    </source>
</evidence>
<dbReference type="Pfam" id="PF22042">
    <property type="entry name" value="EF-G_D2"/>
    <property type="match status" value="1"/>
</dbReference>
<dbReference type="Proteomes" id="UP000192342">
    <property type="component" value="Unassembled WGS sequence"/>
</dbReference>
<dbReference type="PROSITE" id="PS01176">
    <property type="entry name" value="IF2"/>
    <property type="match status" value="1"/>
</dbReference>
<dbReference type="FunFam" id="3.40.50.300:FF:000019">
    <property type="entry name" value="Translation initiation factor IF-2"/>
    <property type="match status" value="1"/>
</dbReference>
<proteinExistence type="inferred from homology"/>
<keyword evidence="8 9" id="KW-0342">GTP-binding</keyword>
<keyword evidence="4 9" id="KW-0963">Cytoplasm</keyword>
<dbReference type="SUPFAM" id="SSF46955">
    <property type="entry name" value="Putative DNA-binding domain"/>
    <property type="match status" value="1"/>
</dbReference>
<dbReference type="InterPro" id="IPR000795">
    <property type="entry name" value="T_Tr_GTP-bd_dom"/>
</dbReference>
<evidence type="ECO:0000256" key="3">
    <source>
        <dbReference type="ARBA" id="ARBA00020675"/>
    </source>
</evidence>
<evidence type="ECO:0000256" key="1">
    <source>
        <dbReference type="ARBA" id="ARBA00004496"/>
    </source>
</evidence>
<dbReference type="FunFam" id="3.40.50.10050:FF:000001">
    <property type="entry name" value="Translation initiation factor IF-2"/>
    <property type="match status" value="1"/>
</dbReference>
<dbReference type="InterPro" id="IPR009000">
    <property type="entry name" value="Transl_B-barrel_sf"/>
</dbReference>
<dbReference type="InterPro" id="IPR053905">
    <property type="entry name" value="EF-G-like_DII"/>
</dbReference>
<dbReference type="GO" id="GO:0003743">
    <property type="term" value="F:translation initiation factor activity"/>
    <property type="evidence" value="ECO:0007669"/>
    <property type="project" value="UniProtKB-UniRule"/>
</dbReference>
<feature type="compositionally biased region" description="Low complexity" evidence="12">
    <location>
        <begin position="124"/>
        <end position="137"/>
    </location>
</feature>
<dbReference type="InterPro" id="IPR005225">
    <property type="entry name" value="Small_GTP-bd"/>
</dbReference>
<feature type="region of interest" description="G-domain" evidence="9">
    <location>
        <begin position="421"/>
        <end position="569"/>
    </location>
</feature>
<dbReference type="Gene3D" id="3.40.50.300">
    <property type="entry name" value="P-loop containing nucleotide triphosphate hydrolases"/>
    <property type="match status" value="1"/>
</dbReference>
<dbReference type="PANTHER" id="PTHR43381">
    <property type="entry name" value="TRANSLATION INITIATION FACTOR IF-2-RELATED"/>
    <property type="match status" value="1"/>
</dbReference>
<dbReference type="GO" id="GO:0005829">
    <property type="term" value="C:cytosol"/>
    <property type="evidence" value="ECO:0007669"/>
    <property type="project" value="TreeGrafter"/>
</dbReference>
<comment type="caution">
    <text evidence="14">The sequence shown here is derived from an EMBL/GenBank/DDBJ whole genome shotgun (WGS) entry which is preliminary data.</text>
</comment>
<dbReference type="AlphaFoldDB" id="A0A1Y1SCQ7"/>
<dbReference type="PANTHER" id="PTHR43381:SF5">
    <property type="entry name" value="TR-TYPE G DOMAIN-CONTAINING PROTEIN"/>
    <property type="match status" value="1"/>
</dbReference>
<dbReference type="NCBIfam" id="TIGR00487">
    <property type="entry name" value="IF-2"/>
    <property type="match status" value="1"/>
</dbReference>
<dbReference type="Pfam" id="PF04760">
    <property type="entry name" value="IF2_N"/>
    <property type="match status" value="2"/>
</dbReference>
<dbReference type="InterPro" id="IPR044145">
    <property type="entry name" value="IF2_II"/>
</dbReference>
<dbReference type="InterPro" id="IPR006847">
    <property type="entry name" value="IF2_N"/>
</dbReference>
<feature type="binding site" evidence="9">
    <location>
        <begin position="473"/>
        <end position="477"/>
    </location>
    <ligand>
        <name>GTP</name>
        <dbReference type="ChEBI" id="CHEBI:37565"/>
    </ligand>
</feature>
<dbReference type="EMBL" id="AQQV01000003">
    <property type="protein sequence ID" value="ORE86439.1"/>
    <property type="molecule type" value="Genomic_DNA"/>
</dbReference>